<dbReference type="Gene3D" id="2.40.50.840">
    <property type="match status" value="1"/>
</dbReference>
<gene>
    <name evidence="3" type="ORF">GCM10009827_002920</name>
</gene>
<accession>A0ABP4K8X1</accession>
<dbReference type="EMBL" id="BAAAQD010000001">
    <property type="protein sequence ID" value="GAA1499703.1"/>
    <property type="molecule type" value="Genomic_DNA"/>
</dbReference>
<dbReference type="Pfam" id="PF12172">
    <property type="entry name" value="zf-ChsH2"/>
    <property type="match status" value="1"/>
</dbReference>
<evidence type="ECO:0000259" key="1">
    <source>
        <dbReference type="Pfam" id="PF01796"/>
    </source>
</evidence>
<dbReference type="Proteomes" id="UP001501470">
    <property type="component" value="Unassembled WGS sequence"/>
</dbReference>
<reference evidence="4" key="1">
    <citation type="journal article" date="2019" name="Int. J. Syst. Evol. Microbiol.">
        <title>The Global Catalogue of Microorganisms (GCM) 10K type strain sequencing project: providing services to taxonomists for standard genome sequencing and annotation.</title>
        <authorList>
            <consortium name="The Broad Institute Genomics Platform"/>
            <consortium name="The Broad Institute Genome Sequencing Center for Infectious Disease"/>
            <person name="Wu L."/>
            <person name="Ma J."/>
        </authorList>
    </citation>
    <scope>NUCLEOTIDE SEQUENCE [LARGE SCALE GENOMIC DNA]</scope>
    <source>
        <strain evidence="4">JCM 15933</strain>
    </source>
</reference>
<dbReference type="SUPFAM" id="SSF50249">
    <property type="entry name" value="Nucleic acid-binding proteins"/>
    <property type="match status" value="1"/>
</dbReference>
<dbReference type="RefSeq" id="WP_344498630.1">
    <property type="nucleotide sequence ID" value="NZ_BAAAQD010000001.1"/>
</dbReference>
<dbReference type="InterPro" id="IPR002878">
    <property type="entry name" value="ChsH2_C"/>
</dbReference>
<protein>
    <submittedName>
        <fullName evidence="3">OB-fold domain-containing protein</fullName>
    </submittedName>
</protein>
<proteinExistence type="predicted"/>
<dbReference type="Gene3D" id="6.10.30.10">
    <property type="match status" value="1"/>
</dbReference>
<sequence>MSIPVDETTAAWWDATRQRRLTVQRCAACGHHQHYPRPLCLRCGEPDPPLVDTSGAGVIETYTVVRRASEPYAVAVITLAEGPRLVSNVEPWQDAAIGATVVVHWRPLDDGRNLPVFRLG</sequence>
<evidence type="ECO:0000313" key="4">
    <source>
        <dbReference type="Proteomes" id="UP001501470"/>
    </source>
</evidence>
<comment type="caution">
    <text evidence="3">The sequence shown here is derived from an EMBL/GenBank/DDBJ whole genome shotgun (WGS) entry which is preliminary data.</text>
</comment>
<dbReference type="InterPro" id="IPR052513">
    <property type="entry name" value="Thioester_dehydratase-like"/>
</dbReference>
<evidence type="ECO:0000259" key="2">
    <source>
        <dbReference type="Pfam" id="PF12172"/>
    </source>
</evidence>
<dbReference type="InterPro" id="IPR022002">
    <property type="entry name" value="ChsH2_Znr"/>
</dbReference>
<organism evidence="3 4">
    <name type="scientific">Dactylosporangium maewongense</name>
    <dbReference type="NCBI Taxonomy" id="634393"/>
    <lineage>
        <taxon>Bacteria</taxon>
        <taxon>Bacillati</taxon>
        <taxon>Actinomycetota</taxon>
        <taxon>Actinomycetes</taxon>
        <taxon>Micromonosporales</taxon>
        <taxon>Micromonosporaceae</taxon>
        <taxon>Dactylosporangium</taxon>
    </lineage>
</organism>
<dbReference type="Pfam" id="PF01796">
    <property type="entry name" value="OB_ChsH2_C"/>
    <property type="match status" value="1"/>
</dbReference>
<feature type="domain" description="ChsH2 C-terminal OB-fold" evidence="1">
    <location>
        <begin position="51"/>
        <end position="106"/>
    </location>
</feature>
<evidence type="ECO:0000313" key="3">
    <source>
        <dbReference type="EMBL" id="GAA1499703.1"/>
    </source>
</evidence>
<dbReference type="PANTHER" id="PTHR34075:SF5">
    <property type="entry name" value="BLR3430 PROTEIN"/>
    <property type="match status" value="1"/>
</dbReference>
<feature type="domain" description="ChsH2 rubredoxin-like zinc ribbon" evidence="2">
    <location>
        <begin position="13"/>
        <end position="47"/>
    </location>
</feature>
<name>A0ABP4K8X1_9ACTN</name>
<keyword evidence="4" id="KW-1185">Reference proteome</keyword>
<dbReference type="InterPro" id="IPR012340">
    <property type="entry name" value="NA-bd_OB-fold"/>
</dbReference>
<dbReference type="PANTHER" id="PTHR34075">
    <property type="entry name" value="BLR3430 PROTEIN"/>
    <property type="match status" value="1"/>
</dbReference>